<reference evidence="1" key="1">
    <citation type="submission" date="2022-10" db="EMBL/GenBank/DDBJ databases">
        <title>The WGS of Solirubrobacter ginsenosidimutans DSM 21036.</title>
        <authorList>
            <person name="Jiang Z."/>
        </authorList>
    </citation>
    <scope>NUCLEOTIDE SEQUENCE</scope>
    <source>
        <strain evidence="1">DSM 21036</strain>
    </source>
</reference>
<organism evidence="1 2">
    <name type="scientific">Solirubrobacter ginsenosidimutans</name>
    <dbReference type="NCBI Taxonomy" id="490573"/>
    <lineage>
        <taxon>Bacteria</taxon>
        <taxon>Bacillati</taxon>
        <taxon>Actinomycetota</taxon>
        <taxon>Thermoleophilia</taxon>
        <taxon>Solirubrobacterales</taxon>
        <taxon>Solirubrobacteraceae</taxon>
        <taxon>Solirubrobacter</taxon>
    </lineage>
</organism>
<evidence type="ECO:0000313" key="2">
    <source>
        <dbReference type="Proteomes" id="UP001149140"/>
    </source>
</evidence>
<proteinExistence type="predicted"/>
<comment type="caution">
    <text evidence="1">The sequence shown here is derived from an EMBL/GenBank/DDBJ whole genome shotgun (WGS) entry which is preliminary data.</text>
</comment>
<protein>
    <submittedName>
        <fullName evidence="1">Uncharacterized protein</fullName>
    </submittedName>
</protein>
<keyword evidence="2" id="KW-1185">Reference proteome</keyword>
<name>A0A9X3S240_9ACTN</name>
<dbReference type="AlphaFoldDB" id="A0A9X3S240"/>
<dbReference type="EMBL" id="JAPDOD010000007">
    <property type="protein sequence ID" value="MDA0160816.1"/>
    <property type="molecule type" value="Genomic_DNA"/>
</dbReference>
<gene>
    <name evidence="1" type="ORF">OM076_11120</name>
</gene>
<sequence length="55" mass="5941">MNRPLSILLEVRIDGTAPTGHASLEGGDPHTFSGWVGLVRAVEELLDEDRVKSTP</sequence>
<accession>A0A9X3S240</accession>
<evidence type="ECO:0000313" key="1">
    <source>
        <dbReference type="EMBL" id="MDA0160816.1"/>
    </source>
</evidence>
<dbReference type="RefSeq" id="WP_270039893.1">
    <property type="nucleotide sequence ID" value="NZ_JAPDOD010000007.1"/>
</dbReference>
<dbReference type="Proteomes" id="UP001149140">
    <property type="component" value="Unassembled WGS sequence"/>
</dbReference>